<evidence type="ECO:0000256" key="14">
    <source>
        <dbReference type="SAM" id="Phobius"/>
    </source>
</evidence>
<dbReference type="PANTHER" id="PTHR11351">
    <property type="entry name" value="ACYL-COA DESATURASE"/>
    <property type="match status" value="1"/>
</dbReference>
<dbReference type="GO" id="GO:0006636">
    <property type="term" value="P:unsaturated fatty acid biosynthetic process"/>
    <property type="evidence" value="ECO:0007669"/>
    <property type="project" value="TreeGrafter"/>
</dbReference>
<keyword evidence="4 12" id="KW-0812">Transmembrane</keyword>
<evidence type="ECO:0000256" key="3">
    <source>
        <dbReference type="ARBA" id="ARBA00022516"/>
    </source>
</evidence>
<evidence type="ECO:0000256" key="13">
    <source>
        <dbReference type="SAM" id="MobiDB-lite"/>
    </source>
</evidence>
<comment type="domain">
    <text evidence="12">The histidine box domains are involved in binding the catalytic metal ions.</text>
</comment>
<feature type="domain" description="Fatty acid desaturase" evidence="15">
    <location>
        <begin position="114"/>
        <end position="317"/>
    </location>
</feature>
<evidence type="ECO:0000313" key="17">
    <source>
        <dbReference type="Proteomes" id="UP000789390"/>
    </source>
</evidence>
<evidence type="ECO:0000313" key="16">
    <source>
        <dbReference type="EMBL" id="CAH0103490.1"/>
    </source>
</evidence>
<feature type="transmembrane region" description="Helical" evidence="14">
    <location>
        <begin position="229"/>
        <end position="250"/>
    </location>
</feature>
<dbReference type="EMBL" id="CAKKLH010000112">
    <property type="protein sequence ID" value="CAH0103490.1"/>
    <property type="molecule type" value="Genomic_DNA"/>
</dbReference>
<feature type="transmembrane region" description="Helical" evidence="14">
    <location>
        <begin position="256"/>
        <end position="276"/>
    </location>
</feature>
<feature type="transmembrane region" description="Helical" evidence="14">
    <location>
        <begin position="82"/>
        <end position="102"/>
    </location>
</feature>
<keyword evidence="10 14" id="KW-0472">Membrane</keyword>
<evidence type="ECO:0000256" key="12">
    <source>
        <dbReference type="RuleBase" id="RU000581"/>
    </source>
</evidence>
<feature type="transmembrane region" description="Helical" evidence="14">
    <location>
        <begin position="114"/>
        <end position="135"/>
    </location>
</feature>
<comment type="subcellular location">
    <subcellularLocation>
        <location evidence="1">Membrane</location>
        <topology evidence="1">Multi-pass membrane protein</topology>
    </subcellularLocation>
</comment>
<keyword evidence="9" id="KW-0443">Lipid metabolism</keyword>
<comment type="cofactor">
    <cofactor evidence="12">
        <name>Fe(2+)</name>
        <dbReference type="ChEBI" id="CHEBI:29033"/>
    </cofactor>
</comment>
<dbReference type="AlphaFoldDB" id="A0A8J2RQ20"/>
<keyword evidence="11 12" id="KW-0275">Fatty acid biosynthesis</keyword>
<organism evidence="16 17">
    <name type="scientific">Daphnia galeata</name>
    <dbReference type="NCBI Taxonomy" id="27404"/>
    <lineage>
        <taxon>Eukaryota</taxon>
        <taxon>Metazoa</taxon>
        <taxon>Ecdysozoa</taxon>
        <taxon>Arthropoda</taxon>
        <taxon>Crustacea</taxon>
        <taxon>Branchiopoda</taxon>
        <taxon>Diplostraca</taxon>
        <taxon>Cladocera</taxon>
        <taxon>Anomopoda</taxon>
        <taxon>Daphniidae</taxon>
        <taxon>Daphnia</taxon>
    </lineage>
</organism>
<evidence type="ECO:0000256" key="10">
    <source>
        <dbReference type="ARBA" id="ARBA00023136"/>
    </source>
</evidence>
<accession>A0A8J2RQ20</accession>
<feature type="region of interest" description="Disordered" evidence="13">
    <location>
        <begin position="49"/>
        <end position="73"/>
    </location>
</feature>
<evidence type="ECO:0000256" key="4">
    <source>
        <dbReference type="ARBA" id="ARBA00022692"/>
    </source>
</evidence>
<dbReference type="Pfam" id="PF00487">
    <property type="entry name" value="FA_desaturase"/>
    <property type="match status" value="1"/>
</dbReference>
<dbReference type="CDD" id="cd03505">
    <property type="entry name" value="Delta9-FADS-like"/>
    <property type="match status" value="1"/>
</dbReference>
<keyword evidence="5" id="KW-0276">Fatty acid metabolism</keyword>
<sequence>MWTSPDPSADLVSLSILGVVAEEDNDLLKEQQQQQASFIRRKAAVTSRVTTPEARSVSHSQTQKDSPSAGDDNNKELQPLKIVWRNVLIFLYLHFAALYGFYLCFTATKLATLSWSFALFIFGGFGITGGAHRLWAHRCYKANLPLRIFAALGQTLSVQNDIYVWSRDHRVHHKFSETDADPHNARRGFFFAHVGWLLCKKHPEVKRRGKTVDMSDVLQDPVVIFQRKYYIPLVLMFSLAMPTFVPWYFWGESFKTAFFVAAIFRYVFTLNVTWLVNSAAHIWGNHPYDKAINPAENQLVAFLTSGEGWHNYHHVFPWDYKAAELGRYNMNTTKAFIDFFAWIGWAYDLKTVPERIIRSRIYRTGDGSHPFALEDSQYTSDDMKSEEEPFCEIIPEEKLN</sequence>
<keyword evidence="17" id="KW-1185">Reference proteome</keyword>
<gene>
    <name evidence="16" type="ORF">DGAL_LOCUS6064</name>
</gene>
<proteinExistence type="inferred from homology"/>
<comment type="similarity">
    <text evidence="2 12">Belongs to the fatty acid desaturase type 1 family.</text>
</comment>
<comment type="caution">
    <text evidence="16">The sequence shown here is derived from an EMBL/GenBank/DDBJ whole genome shotgun (WGS) entry which is preliminary data.</text>
</comment>
<dbReference type="InterPro" id="IPR015876">
    <property type="entry name" value="Acyl-CoA_DS"/>
</dbReference>
<dbReference type="Proteomes" id="UP000789390">
    <property type="component" value="Unassembled WGS sequence"/>
</dbReference>
<feature type="compositionally biased region" description="Polar residues" evidence="13">
    <location>
        <begin position="57"/>
        <end position="66"/>
    </location>
</feature>
<evidence type="ECO:0000256" key="2">
    <source>
        <dbReference type="ARBA" id="ARBA00009295"/>
    </source>
</evidence>
<protein>
    <recommendedName>
        <fullName evidence="15">Fatty acid desaturase domain-containing protein</fullName>
    </recommendedName>
</protein>
<dbReference type="OrthoDB" id="10260134at2759"/>
<dbReference type="InterPro" id="IPR005804">
    <property type="entry name" value="FA_desaturase_dom"/>
</dbReference>
<dbReference type="GO" id="GO:0005789">
    <property type="term" value="C:endoplasmic reticulum membrane"/>
    <property type="evidence" value="ECO:0007669"/>
    <property type="project" value="TreeGrafter"/>
</dbReference>
<evidence type="ECO:0000256" key="11">
    <source>
        <dbReference type="ARBA" id="ARBA00023160"/>
    </source>
</evidence>
<evidence type="ECO:0000259" key="15">
    <source>
        <dbReference type="Pfam" id="PF00487"/>
    </source>
</evidence>
<dbReference type="PANTHER" id="PTHR11351:SF31">
    <property type="entry name" value="DESATURASE 1, ISOFORM A-RELATED"/>
    <property type="match status" value="1"/>
</dbReference>
<dbReference type="PRINTS" id="PR00075">
    <property type="entry name" value="FACDDSATRASE"/>
</dbReference>
<keyword evidence="7 12" id="KW-0560">Oxidoreductase</keyword>
<keyword evidence="8" id="KW-0408">Iron</keyword>
<evidence type="ECO:0000256" key="9">
    <source>
        <dbReference type="ARBA" id="ARBA00023098"/>
    </source>
</evidence>
<evidence type="ECO:0000256" key="8">
    <source>
        <dbReference type="ARBA" id="ARBA00023004"/>
    </source>
</evidence>
<name>A0A8J2RQ20_9CRUS</name>
<evidence type="ECO:0000256" key="1">
    <source>
        <dbReference type="ARBA" id="ARBA00004141"/>
    </source>
</evidence>
<dbReference type="GO" id="GO:0005506">
    <property type="term" value="F:iron ion binding"/>
    <property type="evidence" value="ECO:0007669"/>
    <property type="project" value="TreeGrafter"/>
</dbReference>
<evidence type="ECO:0000256" key="5">
    <source>
        <dbReference type="ARBA" id="ARBA00022832"/>
    </source>
</evidence>
<evidence type="ECO:0000256" key="6">
    <source>
        <dbReference type="ARBA" id="ARBA00022989"/>
    </source>
</evidence>
<keyword evidence="3 12" id="KW-0444">Lipid biosynthesis</keyword>
<keyword evidence="6 14" id="KW-1133">Transmembrane helix</keyword>
<dbReference type="GO" id="GO:0004768">
    <property type="term" value="F:stearoyl-CoA 9-desaturase activity"/>
    <property type="evidence" value="ECO:0007669"/>
    <property type="project" value="TreeGrafter"/>
</dbReference>
<reference evidence="16" key="1">
    <citation type="submission" date="2021-11" db="EMBL/GenBank/DDBJ databases">
        <authorList>
            <person name="Schell T."/>
        </authorList>
    </citation>
    <scope>NUCLEOTIDE SEQUENCE</scope>
    <source>
        <strain evidence="16">M5</strain>
    </source>
</reference>
<evidence type="ECO:0000256" key="7">
    <source>
        <dbReference type="ARBA" id="ARBA00023002"/>
    </source>
</evidence>